<feature type="compositionally biased region" description="Low complexity" evidence="1">
    <location>
        <begin position="1"/>
        <end position="14"/>
    </location>
</feature>
<reference evidence="2" key="1">
    <citation type="submission" date="2021-01" db="EMBL/GenBank/DDBJ databases">
        <authorList>
            <person name="Corre E."/>
            <person name="Pelletier E."/>
            <person name="Niang G."/>
            <person name="Scheremetjew M."/>
            <person name="Finn R."/>
            <person name="Kale V."/>
            <person name="Holt S."/>
            <person name="Cochrane G."/>
            <person name="Meng A."/>
            <person name="Brown T."/>
            <person name="Cohen L."/>
        </authorList>
    </citation>
    <scope>NUCLEOTIDE SEQUENCE</scope>
    <source>
        <strain evidence="2">OF101</strain>
    </source>
</reference>
<accession>A0A7S1M6D7</accession>
<gene>
    <name evidence="2" type="ORF">ACAT0790_LOCUS17337</name>
</gene>
<dbReference type="AlphaFoldDB" id="A0A7S1M6D7"/>
<feature type="region of interest" description="Disordered" evidence="1">
    <location>
        <begin position="96"/>
        <end position="116"/>
    </location>
</feature>
<evidence type="ECO:0000313" key="2">
    <source>
        <dbReference type="EMBL" id="CAD9121163.1"/>
    </source>
</evidence>
<feature type="compositionally biased region" description="Basic and acidic residues" evidence="1">
    <location>
        <begin position="35"/>
        <end position="49"/>
    </location>
</feature>
<organism evidence="2">
    <name type="scientific">Alexandrium catenella</name>
    <name type="common">Red tide dinoflagellate</name>
    <name type="synonym">Gonyaulax catenella</name>
    <dbReference type="NCBI Taxonomy" id="2925"/>
    <lineage>
        <taxon>Eukaryota</taxon>
        <taxon>Sar</taxon>
        <taxon>Alveolata</taxon>
        <taxon>Dinophyceae</taxon>
        <taxon>Gonyaulacales</taxon>
        <taxon>Pyrocystaceae</taxon>
        <taxon>Alexandrium</taxon>
    </lineage>
</organism>
<sequence length="350" mass="39409">MERLRLPSLASLRRGIARRTKSPARRVSSPSGSSRSHDSAPHPIGKDSNKVCPITGLSAGGNPQESAGAASGETYAAMQRDPDIAEERLALEVGTAGGTPDAEEGATPAAQPSPRAVPLSVIDGKHQATPQTRRLVRSVGLESLRAFTSLFYRRSFGDRHIDKFIANRGDPHADRFALWIVEKLGDGTPWTQERRTRPRRQMRLGGEVVDVSFDRSSAHFAAWHSPKREPHRWGEHFRFDDARVWMRLHFWAARETGMFHRHPEFMEYYMRFIGHFISIYSSKAPPFVRESVRWSASPKNVQLYLAAGNVMRDVIDKPIDEALAELPAEERLYTGSRHSDPAWPYDLRPL</sequence>
<feature type="region of interest" description="Disordered" evidence="1">
    <location>
        <begin position="1"/>
        <end position="74"/>
    </location>
</feature>
<feature type="compositionally biased region" description="Low complexity" evidence="1">
    <location>
        <begin position="25"/>
        <end position="34"/>
    </location>
</feature>
<name>A0A7S1M6D7_ALECA</name>
<evidence type="ECO:0000256" key="1">
    <source>
        <dbReference type="SAM" id="MobiDB-lite"/>
    </source>
</evidence>
<feature type="compositionally biased region" description="Basic residues" evidence="1">
    <location>
        <begin position="15"/>
        <end position="24"/>
    </location>
</feature>
<protein>
    <submittedName>
        <fullName evidence="2">Uncharacterized protein</fullName>
    </submittedName>
</protein>
<dbReference type="EMBL" id="HBGE01028857">
    <property type="protein sequence ID" value="CAD9121163.1"/>
    <property type="molecule type" value="Transcribed_RNA"/>
</dbReference>
<proteinExistence type="predicted"/>